<feature type="transmembrane region" description="Helical" evidence="1">
    <location>
        <begin position="6"/>
        <end position="25"/>
    </location>
</feature>
<dbReference type="RefSeq" id="WP_160920502.1">
    <property type="nucleotide sequence ID" value="NZ_WMEY01000005.1"/>
</dbReference>
<comment type="caution">
    <text evidence="2">The sequence shown here is derived from an EMBL/GenBank/DDBJ whole genome shotgun (WGS) entry which is preliminary data.</text>
</comment>
<accession>A0A845F3A7</accession>
<evidence type="ECO:0000313" key="2">
    <source>
        <dbReference type="EMBL" id="MYL65137.1"/>
    </source>
</evidence>
<dbReference type="Proteomes" id="UP000447833">
    <property type="component" value="Unassembled WGS sequence"/>
</dbReference>
<evidence type="ECO:0000313" key="3">
    <source>
        <dbReference type="Proteomes" id="UP000447833"/>
    </source>
</evidence>
<keyword evidence="1" id="KW-0472">Membrane</keyword>
<reference evidence="2 3" key="1">
    <citation type="submission" date="2019-11" db="EMBL/GenBank/DDBJ databases">
        <title>Genome sequences of 17 halophilic strains isolated from different environments.</title>
        <authorList>
            <person name="Furrow R.E."/>
        </authorList>
    </citation>
    <scope>NUCLEOTIDE SEQUENCE [LARGE SCALE GENOMIC DNA]</scope>
    <source>
        <strain evidence="2 3">22506_14_FS</strain>
    </source>
</reference>
<name>A0A845F3A7_9BACL</name>
<dbReference type="AlphaFoldDB" id="A0A845F3A7"/>
<dbReference type="EMBL" id="WMEY01000005">
    <property type="protein sequence ID" value="MYL65137.1"/>
    <property type="molecule type" value="Genomic_DNA"/>
</dbReference>
<keyword evidence="1" id="KW-1133">Transmembrane helix</keyword>
<evidence type="ECO:0000256" key="1">
    <source>
        <dbReference type="SAM" id="Phobius"/>
    </source>
</evidence>
<sequence>MDGIALIGVLIASGLAIVATVHYGIKAYHHFLYDNKGINQNTSLVECPKCGTLNKRHHNDQQCKECYISF</sequence>
<protein>
    <submittedName>
        <fullName evidence="2">Uncharacterized protein</fullName>
    </submittedName>
</protein>
<gene>
    <name evidence="2" type="ORF">GLW07_17405</name>
</gene>
<organism evidence="2 3">
    <name type="scientific">Guptibacillus hwajinpoensis</name>
    <dbReference type="NCBI Taxonomy" id="208199"/>
    <lineage>
        <taxon>Bacteria</taxon>
        <taxon>Bacillati</taxon>
        <taxon>Bacillota</taxon>
        <taxon>Bacilli</taxon>
        <taxon>Bacillales</taxon>
        <taxon>Guptibacillaceae</taxon>
        <taxon>Guptibacillus</taxon>
    </lineage>
</organism>
<proteinExistence type="predicted"/>
<keyword evidence="1" id="KW-0812">Transmembrane</keyword>